<evidence type="ECO:0000313" key="5">
    <source>
        <dbReference type="Proteomes" id="UP000636709"/>
    </source>
</evidence>
<comment type="caution">
    <text evidence="4">The sequence shown here is derived from an EMBL/GenBank/DDBJ whole genome shotgun (WGS) entry which is preliminary data.</text>
</comment>
<protein>
    <recommendedName>
        <fullName evidence="3">DUF4220 domain-containing protein</fullName>
    </recommendedName>
</protein>
<dbReference type="PANTHER" id="PTHR31325">
    <property type="entry name" value="OS01G0798800 PROTEIN-RELATED"/>
    <property type="match status" value="1"/>
</dbReference>
<dbReference type="Pfam" id="PF13968">
    <property type="entry name" value="DUF4220"/>
    <property type="match status" value="1"/>
</dbReference>
<dbReference type="EMBL" id="JACEFO010001653">
    <property type="protein sequence ID" value="KAF8726039.1"/>
    <property type="molecule type" value="Genomic_DNA"/>
</dbReference>
<gene>
    <name evidence="4" type="ORF">HU200_020624</name>
</gene>
<feature type="transmembrane region" description="Helical" evidence="2">
    <location>
        <begin position="143"/>
        <end position="161"/>
    </location>
</feature>
<feature type="transmembrane region" description="Helical" evidence="2">
    <location>
        <begin position="54"/>
        <end position="75"/>
    </location>
</feature>
<feature type="transmembrane region" description="Helical" evidence="2">
    <location>
        <begin position="24"/>
        <end position="42"/>
    </location>
</feature>
<keyword evidence="2" id="KW-0812">Transmembrane</keyword>
<dbReference type="InterPro" id="IPR025315">
    <property type="entry name" value="DUF4220"/>
</dbReference>
<reference evidence="4" key="1">
    <citation type="submission" date="2020-07" db="EMBL/GenBank/DDBJ databases">
        <title>Genome sequence and genetic diversity analysis of an under-domesticated orphan crop, white fonio (Digitaria exilis).</title>
        <authorList>
            <person name="Bennetzen J.L."/>
            <person name="Chen S."/>
            <person name="Ma X."/>
            <person name="Wang X."/>
            <person name="Yssel A.E.J."/>
            <person name="Chaluvadi S.R."/>
            <person name="Johnson M."/>
            <person name="Gangashetty P."/>
            <person name="Hamidou F."/>
            <person name="Sanogo M.D."/>
            <person name="Zwaenepoel A."/>
            <person name="Wallace J."/>
            <person name="Van De Peer Y."/>
            <person name="Van Deynze A."/>
        </authorList>
    </citation>
    <scope>NUCLEOTIDE SEQUENCE</scope>
    <source>
        <tissue evidence="4">Leaves</tissue>
    </source>
</reference>
<organism evidence="4 5">
    <name type="scientific">Digitaria exilis</name>
    <dbReference type="NCBI Taxonomy" id="1010633"/>
    <lineage>
        <taxon>Eukaryota</taxon>
        <taxon>Viridiplantae</taxon>
        <taxon>Streptophyta</taxon>
        <taxon>Embryophyta</taxon>
        <taxon>Tracheophyta</taxon>
        <taxon>Spermatophyta</taxon>
        <taxon>Magnoliopsida</taxon>
        <taxon>Liliopsida</taxon>
        <taxon>Poales</taxon>
        <taxon>Poaceae</taxon>
        <taxon>PACMAD clade</taxon>
        <taxon>Panicoideae</taxon>
        <taxon>Panicodae</taxon>
        <taxon>Paniceae</taxon>
        <taxon>Anthephorinae</taxon>
        <taxon>Digitaria</taxon>
    </lineage>
</organism>
<keyword evidence="2" id="KW-0472">Membrane</keyword>
<evidence type="ECO:0000256" key="2">
    <source>
        <dbReference type="SAM" id="Phobius"/>
    </source>
</evidence>
<evidence type="ECO:0000256" key="1">
    <source>
        <dbReference type="SAM" id="MobiDB-lite"/>
    </source>
</evidence>
<evidence type="ECO:0000313" key="4">
    <source>
        <dbReference type="EMBL" id="KAF8726039.1"/>
    </source>
</evidence>
<feature type="region of interest" description="Disordered" evidence="1">
    <location>
        <begin position="179"/>
        <end position="244"/>
    </location>
</feature>
<feature type="domain" description="DUF4220" evidence="3">
    <location>
        <begin position="58"/>
        <end position="266"/>
    </location>
</feature>
<dbReference type="Proteomes" id="UP000636709">
    <property type="component" value="Unassembled WGS sequence"/>
</dbReference>
<keyword evidence="5" id="KW-1185">Reference proteome</keyword>
<evidence type="ECO:0000259" key="3">
    <source>
        <dbReference type="Pfam" id="PF13968"/>
    </source>
</evidence>
<proteinExistence type="predicted"/>
<accession>A0A835F2C5</accession>
<dbReference type="OrthoDB" id="1189310at2759"/>
<name>A0A835F2C5_9POAL</name>
<feature type="compositionally biased region" description="Low complexity" evidence="1">
    <location>
        <begin position="216"/>
        <end position="232"/>
    </location>
</feature>
<keyword evidence="2" id="KW-1133">Transmembrane helix</keyword>
<dbReference type="AlphaFoldDB" id="A0A835F2C5"/>
<sequence>MDIIWHALILVVNAVVDFLGRWSMEILLGSSFVMQLSLSVFAGCRWRGASGAGLFFIWLFYVGGDYVATTALGKLSVGGSSGERQLVAFWAPFFLLHLGGPDSITAYELEDNQLSARAVLELILRVGGAVYVVYKSISGPGSWALAPAVWLMLLVGVAKYVEKTLAANLANVRRSVELQQRGRRARGGGHGEATTSSPRGDRDSSSSDGEDDHGEATTTSSGESSGHGAATSRGESSGINSSDDELVMKAHSLFHICKQAIVDSSVEMKEP</sequence>